<dbReference type="EMBL" id="VSSQ01025315">
    <property type="protein sequence ID" value="MPM73367.1"/>
    <property type="molecule type" value="Genomic_DNA"/>
</dbReference>
<proteinExistence type="predicted"/>
<evidence type="ECO:0000256" key="1">
    <source>
        <dbReference type="SAM" id="MobiDB-lite"/>
    </source>
</evidence>
<sequence length="94" mass="9864">MSGVALGEDGNCGFGAPGVERRDSPRVFAVELEFGLDQNPVGKIGGHLISDDAVGGRRVEHDIKCGQRQPGHGQSQEGEQNSHDGASIRNGDLL</sequence>
<dbReference type="AlphaFoldDB" id="A0A645C7X1"/>
<gene>
    <name evidence="2" type="ORF">SDC9_120347</name>
</gene>
<feature type="region of interest" description="Disordered" evidence="1">
    <location>
        <begin position="1"/>
        <end position="21"/>
    </location>
</feature>
<protein>
    <submittedName>
        <fullName evidence="2">Uncharacterized protein</fullName>
    </submittedName>
</protein>
<accession>A0A645C7X1</accession>
<feature type="region of interest" description="Disordered" evidence="1">
    <location>
        <begin position="52"/>
        <end position="94"/>
    </location>
</feature>
<feature type="compositionally biased region" description="Basic and acidic residues" evidence="1">
    <location>
        <begin position="54"/>
        <end position="65"/>
    </location>
</feature>
<name>A0A645C7X1_9ZZZZ</name>
<reference evidence="2" key="1">
    <citation type="submission" date="2019-08" db="EMBL/GenBank/DDBJ databases">
        <authorList>
            <person name="Kucharzyk K."/>
            <person name="Murdoch R.W."/>
            <person name="Higgins S."/>
            <person name="Loffler F."/>
        </authorList>
    </citation>
    <scope>NUCLEOTIDE SEQUENCE</scope>
</reference>
<comment type="caution">
    <text evidence="2">The sequence shown here is derived from an EMBL/GenBank/DDBJ whole genome shotgun (WGS) entry which is preliminary data.</text>
</comment>
<organism evidence="2">
    <name type="scientific">bioreactor metagenome</name>
    <dbReference type="NCBI Taxonomy" id="1076179"/>
    <lineage>
        <taxon>unclassified sequences</taxon>
        <taxon>metagenomes</taxon>
        <taxon>ecological metagenomes</taxon>
    </lineage>
</organism>
<evidence type="ECO:0000313" key="2">
    <source>
        <dbReference type="EMBL" id="MPM73367.1"/>
    </source>
</evidence>